<organism evidence="12 13">
    <name type="scientific">Thioploca ingrica</name>
    <dbReference type="NCBI Taxonomy" id="40754"/>
    <lineage>
        <taxon>Bacteria</taxon>
        <taxon>Pseudomonadati</taxon>
        <taxon>Pseudomonadota</taxon>
        <taxon>Gammaproteobacteria</taxon>
        <taxon>Thiotrichales</taxon>
        <taxon>Thiotrichaceae</taxon>
        <taxon>Thioploca</taxon>
    </lineage>
</organism>
<dbReference type="UniPathway" id="UPA00344"/>
<comment type="subunit">
    <text evidence="6">Heterotetramer of 2 MoaD subunits and 2 MoaE subunits. Also stable as homodimer. The enzyme changes between these two forms during catalysis.</text>
</comment>
<evidence type="ECO:0000313" key="12">
    <source>
        <dbReference type="EMBL" id="BAP56048.1"/>
    </source>
</evidence>
<gene>
    <name evidence="12" type="ORF">THII_1751</name>
</gene>
<evidence type="ECO:0000256" key="4">
    <source>
        <dbReference type="ARBA" id="ARBA00013858"/>
    </source>
</evidence>
<dbReference type="InterPro" id="IPR036563">
    <property type="entry name" value="MoaE_sf"/>
</dbReference>
<protein>
    <recommendedName>
        <fullName evidence="4">Molybdopterin synthase catalytic subunit</fullName>
        <ecNumber evidence="3">2.8.1.12</ecNumber>
    </recommendedName>
    <alternativeName>
        <fullName evidence="9">MPT synthase subunit 2</fullName>
    </alternativeName>
    <alternativeName>
        <fullName evidence="7">Molybdenum cofactor biosynthesis protein E</fullName>
    </alternativeName>
    <alternativeName>
        <fullName evidence="8">Molybdopterin-converting factor large subunit</fullName>
    </alternativeName>
    <alternativeName>
        <fullName evidence="10">Molybdopterin-converting factor subunit 2</fullName>
    </alternativeName>
</protein>
<evidence type="ECO:0000256" key="7">
    <source>
        <dbReference type="ARBA" id="ARBA00029745"/>
    </source>
</evidence>
<dbReference type="GO" id="GO:0030366">
    <property type="term" value="F:molybdopterin synthase activity"/>
    <property type="evidence" value="ECO:0007669"/>
    <property type="project" value="UniProtKB-EC"/>
</dbReference>
<name>A0A090ADR5_9GAMM</name>
<accession>A0A090ADR5</accession>
<dbReference type="HOGENOM" id="CLU_089568_2_1_6"/>
<keyword evidence="13" id="KW-1185">Reference proteome</keyword>
<dbReference type="KEGG" id="tig:THII_1751"/>
<evidence type="ECO:0000256" key="11">
    <source>
        <dbReference type="ARBA" id="ARBA00049878"/>
    </source>
</evidence>
<sequence length="145" mass="16595">MKIEIVSAAFNPWEQLQAYEQTLTIPRSKWGAVANFVGTMRDYNVGDTVKSMLLEYYPGMTEKYLQTISERALTQWDILDTLIIHRVGQVQPGDTLVLVAAWAGHRAPALEACRFLIEELKSRAPFWKKETLEQGSRWVENHTAI</sequence>
<evidence type="ECO:0000256" key="5">
    <source>
        <dbReference type="ARBA" id="ARBA00023150"/>
    </source>
</evidence>
<dbReference type="Gene3D" id="3.90.1170.40">
    <property type="entry name" value="Molybdopterin biosynthesis MoaE subunit"/>
    <property type="match status" value="1"/>
</dbReference>
<dbReference type="AlphaFoldDB" id="A0A090ADR5"/>
<dbReference type="PANTHER" id="PTHR23404">
    <property type="entry name" value="MOLYBDOPTERIN SYNTHASE RELATED"/>
    <property type="match status" value="1"/>
</dbReference>
<evidence type="ECO:0000256" key="3">
    <source>
        <dbReference type="ARBA" id="ARBA00011950"/>
    </source>
</evidence>
<evidence type="ECO:0000256" key="9">
    <source>
        <dbReference type="ARBA" id="ARBA00030781"/>
    </source>
</evidence>
<reference evidence="12 13" key="1">
    <citation type="journal article" date="2014" name="ISME J.">
        <title>Ecophysiology of Thioploca ingrica as revealed by the complete genome sequence supplemented with proteomic evidence.</title>
        <authorList>
            <person name="Kojima H."/>
            <person name="Ogura Y."/>
            <person name="Yamamoto N."/>
            <person name="Togashi T."/>
            <person name="Mori H."/>
            <person name="Watanabe T."/>
            <person name="Nemoto F."/>
            <person name="Kurokawa K."/>
            <person name="Hayashi T."/>
            <person name="Fukui M."/>
        </authorList>
    </citation>
    <scope>NUCLEOTIDE SEQUENCE [LARGE SCALE GENOMIC DNA]</scope>
</reference>
<evidence type="ECO:0000256" key="10">
    <source>
        <dbReference type="ARBA" id="ARBA00032474"/>
    </source>
</evidence>
<evidence type="ECO:0000256" key="2">
    <source>
        <dbReference type="ARBA" id="ARBA00005426"/>
    </source>
</evidence>
<dbReference type="SUPFAM" id="SSF54690">
    <property type="entry name" value="Molybdopterin synthase subunit MoaE"/>
    <property type="match status" value="1"/>
</dbReference>
<comment type="similarity">
    <text evidence="2">Belongs to the MoaE family.</text>
</comment>
<dbReference type="OrthoDB" id="9803224at2"/>
<dbReference type="EC" id="2.8.1.12" evidence="3"/>
<dbReference type="Pfam" id="PF02391">
    <property type="entry name" value="MoaE"/>
    <property type="match status" value="1"/>
</dbReference>
<dbReference type="GO" id="GO:0006777">
    <property type="term" value="P:Mo-molybdopterin cofactor biosynthetic process"/>
    <property type="evidence" value="ECO:0007669"/>
    <property type="project" value="UniProtKB-KW"/>
</dbReference>
<evidence type="ECO:0000256" key="1">
    <source>
        <dbReference type="ARBA" id="ARBA00005046"/>
    </source>
</evidence>
<dbReference type="InterPro" id="IPR003448">
    <property type="entry name" value="Mopterin_biosynth_MoaE"/>
</dbReference>
<evidence type="ECO:0000256" key="6">
    <source>
        <dbReference type="ARBA" id="ARBA00026066"/>
    </source>
</evidence>
<dbReference type="EMBL" id="AP014633">
    <property type="protein sequence ID" value="BAP56048.1"/>
    <property type="molecule type" value="Genomic_DNA"/>
</dbReference>
<evidence type="ECO:0000256" key="8">
    <source>
        <dbReference type="ARBA" id="ARBA00030407"/>
    </source>
</evidence>
<dbReference type="CDD" id="cd00756">
    <property type="entry name" value="MoaE"/>
    <property type="match status" value="1"/>
</dbReference>
<dbReference type="Proteomes" id="UP000031623">
    <property type="component" value="Chromosome"/>
</dbReference>
<evidence type="ECO:0000313" key="13">
    <source>
        <dbReference type="Proteomes" id="UP000031623"/>
    </source>
</evidence>
<comment type="catalytic activity">
    <reaction evidence="11">
        <text>2 [molybdopterin-synthase sulfur-carrier protein]-C-terminal-Gly-aminoethanethioate + cyclic pyranopterin phosphate + H2O = molybdopterin + 2 [molybdopterin-synthase sulfur-carrier protein]-C-terminal Gly-Gly + 2 H(+)</text>
        <dbReference type="Rhea" id="RHEA:26333"/>
        <dbReference type="Rhea" id="RHEA-COMP:12202"/>
        <dbReference type="Rhea" id="RHEA-COMP:19907"/>
        <dbReference type="ChEBI" id="CHEBI:15377"/>
        <dbReference type="ChEBI" id="CHEBI:15378"/>
        <dbReference type="ChEBI" id="CHEBI:58698"/>
        <dbReference type="ChEBI" id="CHEBI:59648"/>
        <dbReference type="ChEBI" id="CHEBI:90778"/>
        <dbReference type="ChEBI" id="CHEBI:232372"/>
        <dbReference type="EC" id="2.8.1.12"/>
    </reaction>
</comment>
<dbReference type="STRING" id="40754.THII_1751"/>
<keyword evidence="5" id="KW-0501">Molybdenum cofactor biosynthesis</keyword>
<proteinExistence type="inferred from homology"/>
<comment type="pathway">
    <text evidence="1">Cofactor biosynthesis; molybdopterin biosynthesis.</text>
</comment>